<comment type="cofactor">
    <cofactor evidence="1">
        <name>Mg(2+)</name>
        <dbReference type="ChEBI" id="CHEBI:18420"/>
    </cofactor>
</comment>
<proteinExistence type="predicted"/>
<feature type="domain" description="Nudix hydrolase" evidence="3">
    <location>
        <begin position="4"/>
        <end position="139"/>
    </location>
</feature>
<name>A0ABW3KBP8_9BACT</name>
<protein>
    <submittedName>
        <fullName evidence="4">NUDIX domain-containing protein</fullName>
    </submittedName>
</protein>
<dbReference type="InterPro" id="IPR020084">
    <property type="entry name" value="NUDIX_hydrolase_CS"/>
</dbReference>
<gene>
    <name evidence="4" type="ORF">ACFQ21_25195</name>
</gene>
<dbReference type="PANTHER" id="PTHR43046">
    <property type="entry name" value="GDP-MANNOSE MANNOSYL HYDROLASE"/>
    <property type="match status" value="1"/>
</dbReference>
<evidence type="ECO:0000256" key="2">
    <source>
        <dbReference type="ARBA" id="ARBA00022801"/>
    </source>
</evidence>
<evidence type="ECO:0000256" key="1">
    <source>
        <dbReference type="ARBA" id="ARBA00001946"/>
    </source>
</evidence>
<dbReference type="Pfam" id="PF00293">
    <property type="entry name" value="NUDIX"/>
    <property type="match status" value="1"/>
</dbReference>
<dbReference type="InterPro" id="IPR000086">
    <property type="entry name" value="NUDIX_hydrolase_dom"/>
</dbReference>
<reference evidence="5" key="1">
    <citation type="journal article" date="2019" name="Int. J. Syst. Evol. Microbiol.">
        <title>The Global Catalogue of Microorganisms (GCM) 10K type strain sequencing project: providing services to taxonomists for standard genome sequencing and annotation.</title>
        <authorList>
            <consortium name="The Broad Institute Genomics Platform"/>
            <consortium name="The Broad Institute Genome Sequencing Center for Infectious Disease"/>
            <person name="Wu L."/>
            <person name="Ma J."/>
        </authorList>
    </citation>
    <scope>NUCLEOTIDE SEQUENCE [LARGE SCALE GENOMIC DNA]</scope>
    <source>
        <strain evidence="5">CCUG 58938</strain>
    </source>
</reference>
<evidence type="ECO:0000313" key="4">
    <source>
        <dbReference type="EMBL" id="MFD1002646.1"/>
    </source>
</evidence>
<comment type="caution">
    <text evidence="4">The sequence shown here is derived from an EMBL/GenBank/DDBJ whole genome shotgun (WGS) entry which is preliminary data.</text>
</comment>
<keyword evidence="5" id="KW-1185">Reference proteome</keyword>
<dbReference type="SUPFAM" id="SSF55811">
    <property type="entry name" value="Nudix"/>
    <property type="match status" value="1"/>
</dbReference>
<dbReference type="PROSITE" id="PS51462">
    <property type="entry name" value="NUDIX"/>
    <property type="match status" value="1"/>
</dbReference>
<evidence type="ECO:0000313" key="5">
    <source>
        <dbReference type="Proteomes" id="UP001597112"/>
    </source>
</evidence>
<dbReference type="Proteomes" id="UP001597112">
    <property type="component" value="Unassembled WGS sequence"/>
</dbReference>
<dbReference type="EMBL" id="JBHTKA010000013">
    <property type="protein sequence ID" value="MFD1002646.1"/>
    <property type="molecule type" value="Genomic_DNA"/>
</dbReference>
<dbReference type="PANTHER" id="PTHR43046:SF2">
    <property type="entry name" value="8-OXO-DGTP DIPHOSPHATASE-RELATED"/>
    <property type="match status" value="1"/>
</dbReference>
<sequence>MKNEILPAVSAAIFDERGRVLLHKRRDVDQWCIISGHVEFGESVEQAILREIREEANADASIIRLIGVYSSPPSQLYQYENKNIHYVTTYFEVSLQTGIPENFSSDETAAIRFFNIDEIPENFAKINPYWLEDALNRRGPAVFR</sequence>
<keyword evidence="2" id="KW-0378">Hydrolase</keyword>
<evidence type="ECO:0000259" key="3">
    <source>
        <dbReference type="PROSITE" id="PS51462"/>
    </source>
</evidence>
<dbReference type="InterPro" id="IPR015797">
    <property type="entry name" value="NUDIX_hydrolase-like_dom_sf"/>
</dbReference>
<accession>A0ABW3KBP8</accession>
<dbReference type="PROSITE" id="PS00893">
    <property type="entry name" value="NUDIX_BOX"/>
    <property type="match status" value="1"/>
</dbReference>
<dbReference type="Gene3D" id="3.90.79.10">
    <property type="entry name" value="Nucleoside Triphosphate Pyrophosphohydrolase"/>
    <property type="match status" value="1"/>
</dbReference>
<dbReference type="RefSeq" id="WP_377584099.1">
    <property type="nucleotide sequence ID" value="NZ_JBHTKA010000013.1"/>
</dbReference>
<organism evidence="4 5">
    <name type="scientific">Ohtaekwangia kribbensis</name>
    <dbReference type="NCBI Taxonomy" id="688913"/>
    <lineage>
        <taxon>Bacteria</taxon>
        <taxon>Pseudomonadati</taxon>
        <taxon>Bacteroidota</taxon>
        <taxon>Cytophagia</taxon>
        <taxon>Cytophagales</taxon>
        <taxon>Fulvivirgaceae</taxon>
        <taxon>Ohtaekwangia</taxon>
    </lineage>
</organism>